<dbReference type="InterPro" id="IPR029052">
    <property type="entry name" value="Metallo-depent_PP-like"/>
</dbReference>
<comment type="caution">
    <text evidence="4">The sequence shown here is derived from an EMBL/GenBank/DDBJ whole genome shotgun (WGS) entry which is preliminary data.</text>
</comment>
<dbReference type="RefSeq" id="WP_136433373.1">
    <property type="nucleotide sequence ID" value="NZ_SSTJ01000003.1"/>
</dbReference>
<dbReference type="Gene3D" id="3.60.21.10">
    <property type="match status" value="1"/>
</dbReference>
<reference evidence="4 5" key="1">
    <citation type="submission" date="2019-04" db="EMBL/GenBank/DDBJ databases">
        <title>Microbes associate with the intestines of laboratory mice.</title>
        <authorList>
            <person name="Navarre W."/>
            <person name="Wong E."/>
            <person name="Huang K.C."/>
            <person name="Tropini C."/>
            <person name="Ng K."/>
            <person name="Yu B."/>
        </authorList>
    </citation>
    <scope>NUCLEOTIDE SEQUENCE [LARGE SCALE GENOMIC DNA]</scope>
    <source>
        <strain evidence="4 5">NM80_B27</strain>
    </source>
</reference>
<evidence type="ECO:0000256" key="2">
    <source>
        <dbReference type="SAM" id="MobiDB-lite"/>
    </source>
</evidence>
<dbReference type="CDD" id="cd07381">
    <property type="entry name" value="MPP_CapA"/>
    <property type="match status" value="1"/>
</dbReference>
<feature type="region of interest" description="Disordered" evidence="2">
    <location>
        <begin position="37"/>
        <end position="76"/>
    </location>
</feature>
<evidence type="ECO:0000259" key="3">
    <source>
        <dbReference type="SMART" id="SM00854"/>
    </source>
</evidence>
<name>A0A4S4G517_9ACTN</name>
<dbReference type="Proteomes" id="UP000308978">
    <property type="component" value="Unassembled WGS sequence"/>
</dbReference>
<feature type="compositionally biased region" description="Acidic residues" evidence="2">
    <location>
        <begin position="404"/>
        <end position="415"/>
    </location>
</feature>
<accession>A0A4S4G517</accession>
<evidence type="ECO:0000313" key="4">
    <source>
        <dbReference type="EMBL" id="THG37928.1"/>
    </source>
</evidence>
<evidence type="ECO:0000313" key="5">
    <source>
        <dbReference type="Proteomes" id="UP000308978"/>
    </source>
</evidence>
<gene>
    <name evidence="4" type="ORF">E5986_03445</name>
</gene>
<sequence>MYAKPKCPPLVKLIVVAIIVAELVAVGMLAAGRAGAAGTSANAQGPDASAPAAQPSDQQVAAPTAAGDDQTAQQDAAPDPITLTVTFAGDCTLGSDVNFDGSRSFNTKYGEVEDPAYFLQNVAELFGADDLTVVNMEGVLTEGGERADKEFAFRGKPEYSKILSSASVEAASMANNHSKDYGDESYNDTIEALEGDNVQTFGYDRIAYMDVKGVKVALIGAYFPEDSDENQKEMTDNIAKARSEGAQLVLVYAHWGVERDYKPSEDQLKMGRVAIDAGADLVVGSHPHVIQGYEVYEGRYIVYSLGNFCFGGNSNPEDKDCMLFQQTFTVTGDEVAKNDDVNFIACSVSSESDRNTYQPTIAEGDEKARIDEKIQESNDEIAQMAADLPSSGSDEGGEGASDAAEGDGAQDESAA</sequence>
<feature type="region of interest" description="Disordered" evidence="2">
    <location>
        <begin position="376"/>
        <end position="415"/>
    </location>
</feature>
<dbReference type="SUPFAM" id="SSF56300">
    <property type="entry name" value="Metallo-dependent phosphatases"/>
    <property type="match status" value="1"/>
</dbReference>
<dbReference type="PANTHER" id="PTHR33393">
    <property type="entry name" value="POLYGLUTAMINE SYNTHESIS ACCESSORY PROTEIN RV0574C-RELATED"/>
    <property type="match status" value="1"/>
</dbReference>
<dbReference type="PANTHER" id="PTHR33393:SF13">
    <property type="entry name" value="PGA BIOSYNTHESIS PROTEIN CAPA"/>
    <property type="match status" value="1"/>
</dbReference>
<proteinExistence type="inferred from homology"/>
<dbReference type="AlphaFoldDB" id="A0A4S4G517"/>
<dbReference type="Pfam" id="PF09587">
    <property type="entry name" value="PGA_cap"/>
    <property type="match status" value="1"/>
</dbReference>
<comment type="similarity">
    <text evidence="1">Belongs to the CapA family.</text>
</comment>
<protein>
    <submittedName>
        <fullName evidence="4">CapA family protein</fullName>
    </submittedName>
</protein>
<dbReference type="SMART" id="SM00854">
    <property type="entry name" value="PGA_cap"/>
    <property type="match status" value="1"/>
</dbReference>
<organism evidence="4 5">
    <name type="scientific">Adlercreutzia caecimuris</name>
    <dbReference type="NCBI Taxonomy" id="671266"/>
    <lineage>
        <taxon>Bacteria</taxon>
        <taxon>Bacillati</taxon>
        <taxon>Actinomycetota</taxon>
        <taxon>Coriobacteriia</taxon>
        <taxon>Eggerthellales</taxon>
        <taxon>Eggerthellaceae</taxon>
        <taxon>Adlercreutzia</taxon>
    </lineage>
</organism>
<dbReference type="InterPro" id="IPR019079">
    <property type="entry name" value="Capsule_synth_CapA"/>
</dbReference>
<dbReference type="EMBL" id="SSTJ01000003">
    <property type="protein sequence ID" value="THG37928.1"/>
    <property type="molecule type" value="Genomic_DNA"/>
</dbReference>
<evidence type="ECO:0000256" key="1">
    <source>
        <dbReference type="ARBA" id="ARBA00005662"/>
    </source>
</evidence>
<feature type="domain" description="Capsule synthesis protein CapA" evidence="3">
    <location>
        <begin position="84"/>
        <end position="312"/>
    </location>
</feature>
<dbReference type="InterPro" id="IPR052169">
    <property type="entry name" value="CW_Biosynth-Accessory"/>
</dbReference>